<dbReference type="AlphaFoldDB" id="A0A0L0P5S0"/>
<evidence type="ECO:0000313" key="1">
    <source>
        <dbReference type="EMBL" id="KNE01565.1"/>
    </source>
</evidence>
<proteinExistence type="predicted"/>
<protein>
    <submittedName>
        <fullName evidence="1">Uncharacterized protein</fullName>
    </submittedName>
</protein>
<dbReference type="VEuPathDB" id="FungiDB:QG37_01397"/>
<reference evidence="2" key="1">
    <citation type="journal article" date="2015" name="BMC Genomics">
        <title>Draft genome of a commonly misdiagnosed multidrug resistant pathogen Candida auris.</title>
        <authorList>
            <person name="Chatterjee S."/>
            <person name="Alampalli S.V."/>
            <person name="Nageshan R.K."/>
            <person name="Chettiar S.T."/>
            <person name="Joshi S."/>
            <person name="Tatu U.S."/>
        </authorList>
    </citation>
    <scope>NUCLEOTIDE SEQUENCE [LARGE SCALE GENOMIC DNA]</scope>
    <source>
        <strain evidence="2">6684</strain>
    </source>
</reference>
<dbReference type="Proteomes" id="UP000037122">
    <property type="component" value="Unassembled WGS sequence"/>
</dbReference>
<accession>A0A0L0P5S0</accession>
<gene>
    <name evidence="1" type="ORF">QG37_01397</name>
</gene>
<dbReference type="EMBL" id="LGST01000009">
    <property type="protein sequence ID" value="KNE01565.1"/>
    <property type="molecule type" value="Genomic_DNA"/>
</dbReference>
<sequence>MGDDEYWLGSWPMEGSPLWRFILNEPLELPFIGEDGMVLMFR</sequence>
<name>A0A0L0P5S0_CANAR</name>
<organism evidence="1 2">
    <name type="scientific">Candidozyma auris</name>
    <name type="common">Yeast</name>
    <name type="synonym">Candida auris</name>
    <dbReference type="NCBI Taxonomy" id="498019"/>
    <lineage>
        <taxon>Eukaryota</taxon>
        <taxon>Fungi</taxon>
        <taxon>Dikarya</taxon>
        <taxon>Ascomycota</taxon>
        <taxon>Saccharomycotina</taxon>
        <taxon>Pichiomycetes</taxon>
        <taxon>Metschnikowiaceae</taxon>
        <taxon>Candidozyma</taxon>
    </lineage>
</organism>
<comment type="caution">
    <text evidence="1">The sequence shown here is derived from an EMBL/GenBank/DDBJ whole genome shotgun (WGS) entry which is preliminary data.</text>
</comment>
<evidence type="ECO:0000313" key="2">
    <source>
        <dbReference type="Proteomes" id="UP000037122"/>
    </source>
</evidence>